<keyword evidence="5" id="KW-1185">Reference proteome</keyword>
<dbReference type="PROSITE" id="PS51257">
    <property type="entry name" value="PROKAR_LIPOPROTEIN"/>
    <property type="match status" value="1"/>
</dbReference>
<dbReference type="Proteomes" id="UP000298616">
    <property type="component" value="Chromosome"/>
</dbReference>
<dbReference type="RefSeq" id="WP_137090564.1">
    <property type="nucleotide sequence ID" value="NZ_CP028923.1"/>
</dbReference>
<accession>A0A4D7K6D8</accession>
<dbReference type="InterPro" id="IPR019734">
    <property type="entry name" value="TPR_rpt"/>
</dbReference>
<dbReference type="PROSITE" id="PS50005">
    <property type="entry name" value="TPR"/>
    <property type="match status" value="3"/>
</dbReference>
<keyword evidence="2 3" id="KW-0802">TPR repeat</keyword>
<reference evidence="4 5" key="1">
    <citation type="submission" date="2018-04" db="EMBL/GenBank/DDBJ databases">
        <title>Complete genome uncultured novel isolate.</title>
        <authorList>
            <person name="Merlino G."/>
        </authorList>
    </citation>
    <scope>NUCLEOTIDE SEQUENCE [LARGE SCALE GENOMIC DNA]</scope>
    <source>
        <strain evidence="5">R1DC9</strain>
    </source>
</reference>
<dbReference type="EMBL" id="CP028923">
    <property type="protein sequence ID" value="QCK14978.1"/>
    <property type="molecule type" value="Genomic_DNA"/>
</dbReference>
<dbReference type="Pfam" id="PF07719">
    <property type="entry name" value="TPR_2"/>
    <property type="match status" value="1"/>
</dbReference>
<feature type="repeat" description="TPR" evidence="3">
    <location>
        <begin position="54"/>
        <end position="87"/>
    </location>
</feature>
<feature type="repeat" description="TPR" evidence="3">
    <location>
        <begin position="122"/>
        <end position="155"/>
    </location>
</feature>
<evidence type="ECO:0000313" key="5">
    <source>
        <dbReference type="Proteomes" id="UP000298616"/>
    </source>
</evidence>
<dbReference type="InterPro" id="IPR050498">
    <property type="entry name" value="Ycf3"/>
</dbReference>
<dbReference type="InterPro" id="IPR013105">
    <property type="entry name" value="TPR_2"/>
</dbReference>
<dbReference type="KEGG" id="fpf:DCC35_09595"/>
<proteinExistence type="predicted"/>
<dbReference type="SUPFAM" id="SSF48452">
    <property type="entry name" value="TPR-like"/>
    <property type="match status" value="1"/>
</dbReference>
<dbReference type="SMART" id="SM00028">
    <property type="entry name" value="TPR"/>
    <property type="match status" value="5"/>
</dbReference>
<dbReference type="AlphaFoldDB" id="A0A4D7K6D8"/>
<name>A0A4D7K6D8_9BACT</name>
<organism evidence="4 5">
    <name type="scientific">Mangrovivirga cuniculi</name>
    <dbReference type="NCBI Taxonomy" id="2715131"/>
    <lineage>
        <taxon>Bacteria</taxon>
        <taxon>Pseudomonadati</taxon>
        <taxon>Bacteroidota</taxon>
        <taxon>Cytophagia</taxon>
        <taxon>Cytophagales</taxon>
        <taxon>Mangrovivirgaceae</taxon>
        <taxon>Mangrovivirga</taxon>
    </lineage>
</organism>
<dbReference type="PROSITE" id="PS50293">
    <property type="entry name" value="TPR_REGION"/>
    <property type="match status" value="1"/>
</dbReference>
<feature type="repeat" description="TPR" evidence="3">
    <location>
        <begin position="20"/>
        <end position="53"/>
    </location>
</feature>
<dbReference type="PANTHER" id="PTHR44858">
    <property type="entry name" value="TETRATRICOPEPTIDE REPEAT PROTEIN 6"/>
    <property type="match status" value="1"/>
</dbReference>
<dbReference type="Gene3D" id="1.25.40.10">
    <property type="entry name" value="Tetratricopeptide repeat domain"/>
    <property type="match status" value="2"/>
</dbReference>
<protein>
    <submittedName>
        <fullName evidence="4">Uncharacterized protein</fullName>
    </submittedName>
</protein>
<evidence type="ECO:0000256" key="3">
    <source>
        <dbReference type="PROSITE-ProRule" id="PRU00339"/>
    </source>
</evidence>
<evidence type="ECO:0000256" key="2">
    <source>
        <dbReference type="ARBA" id="ARBA00022803"/>
    </source>
</evidence>
<dbReference type="InterPro" id="IPR011990">
    <property type="entry name" value="TPR-like_helical_dom_sf"/>
</dbReference>
<dbReference type="PANTHER" id="PTHR44858:SF1">
    <property type="entry name" value="UDP-N-ACETYLGLUCOSAMINE--PEPTIDE N-ACETYLGLUCOSAMINYLTRANSFERASE SPINDLY-RELATED"/>
    <property type="match status" value="1"/>
</dbReference>
<dbReference type="OrthoDB" id="9785181at2"/>
<dbReference type="Pfam" id="PF00515">
    <property type="entry name" value="TPR_1"/>
    <property type="match status" value="1"/>
</dbReference>
<evidence type="ECO:0000313" key="4">
    <source>
        <dbReference type="EMBL" id="QCK14978.1"/>
    </source>
</evidence>
<evidence type="ECO:0000256" key="1">
    <source>
        <dbReference type="ARBA" id="ARBA00022737"/>
    </source>
</evidence>
<sequence length="199" mass="22664">MLKLRLYLTVLIMIVAVSCGSDLSDKGDQLYKQGKYEEAIEAYSEYLETYPNNEIVIYNRGRSYEELGQFDEAIADYEKVLKIDDRHMNSRLGLASLFYKNEDYPSAEIILTESMKISPENPNVYALRGKVNFQMSEFKQSITDLSNAIKIKPDMAEAYYYRGLAYIGTNKKSTGCADLQKALSMGIDVAQNSINKYCK</sequence>
<gene>
    <name evidence="4" type="ORF">DCC35_09595</name>
</gene>
<keyword evidence="1" id="KW-0677">Repeat</keyword>
<dbReference type="Pfam" id="PF13414">
    <property type="entry name" value="TPR_11"/>
    <property type="match status" value="1"/>
</dbReference>